<keyword evidence="3" id="KW-1185">Reference proteome</keyword>
<organism evidence="2 3">
    <name type="scientific">Microterricola viridarii</name>
    <dbReference type="NCBI Taxonomy" id="412690"/>
    <lineage>
        <taxon>Bacteria</taxon>
        <taxon>Bacillati</taxon>
        <taxon>Actinomycetota</taxon>
        <taxon>Actinomycetes</taxon>
        <taxon>Micrococcales</taxon>
        <taxon>Microbacteriaceae</taxon>
        <taxon>Microterricola</taxon>
    </lineage>
</organism>
<dbReference type="EMBL" id="LT629742">
    <property type="protein sequence ID" value="SDT05352.1"/>
    <property type="molecule type" value="Genomic_DNA"/>
</dbReference>
<name>A0A1H1X7Z5_9MICO</name>
<sequence length="375" mass="40231">MNPASIDYRPLTEPVAPGAVTAFRSWARSTRQPWLRASDASQAAVVIFTVLAGVIAVAVVTTAVSIMLVAAAALGWAVLFVAVPVLLLLGAGMLLAVFLVRRAAPFGGWEQRYRLFHFARANGMEWYPQIADPGYPGLLFDRGSARAAYAGARASSGRALDIGNYTYTTGSGDDRTVHRWGFLALRLDRRIPHCVVDARANNALFGASNLGSFARGQVLRLEGDFNEHFTLYCPRGYEADALYIFTPDLMALLIDHSSAFDVEIVDDWMFVYSPTPWNTLDPADWARLFAIADTVGRKAVSQTERYRDARGAALPAPPSSPAAGSADDVVGPGGRRLAPRLPVAAIVAVVALFVLPLLAIAALGLASSWTTSVLP</sequence>
<dbReference type="AlphaFoldDB" id="A0A1H1X7Z5"/>
<dbReference type="STRING" id="412690.SAMN04489834_2721"/>
<protein>
    <recommendedName>
        <fullName evidence="4">DUF3137 domain-containing protein</fullName>
    </recommendedName>
</protein>
<feature type="transmembrane region" description="Helical" evidence="1">
    <location>
        <begin position="76"/>
        <end position="100"/>
    </location>
</feature>
<gene>
    <name evidence="2" type="ORF">SAMN04489834_2721</name>
</gene>
<dbReference type="OrthoDB" id="5054050at2"/>
<feature type="transmembrane region" description="Helical" evidence="1">
    <location>
        <begin position="343"/>
        <end position="366"/>
    </location>
</feature>
<keyword evidence="1" id="KW-0472">Membrane</keyword>
<keyword evidence="1" id="KW-0812">Transmembrane</keyword>
<dbReference type="Proteomes" id="UP000181956">
    <property type="component" value="Chromosome I"/>
</dbReference>
<accession>A0A1H1X7Z5</accession>
<evidence type="ECO:0000313" key="3">
    <source>
        <dbReference type="Proteomes" id="UP000181956"/>
    </source>
</evidence>
<reference evidence="3" key="1">
    <citation type="submission" date="2016-10" db="EMBL/GenBank/DDBJ databases">
        <authorList>
            <person name="Varghese N."/>
            <person name="Submissions S."/>
        </authorList>
    </citation>
    <scope>NUCLEOTIDE SEQUENCE [LARGE SCALE GENOMIC DNA]</scope>
    <source>
        <strain evidence="3">DSM 21772</strain>
    </source>
</reference>
<dbReference type="RefSeq" id="WP_083364524.1">
    <property type="nucleotide sequence ID" value="NZ_LT629742.1"/>
</dbReference>
<keyword evidence="1" id="KW-1133">Transmembrane helix</keyword>
<evidence type="ECO:0000256" key="1">
    <source>
        <dbReference type="SAM" id="Phobius"/>
    </source>
</evidence>
<evidence type="ECO:0008006" key="4">
    <source>
        <dbReference type="Google" id="ProtNLM"/>
    </source>
</evidence>
<evidence type="ECO:0000313" key="2">
    <source>
        <dbReference type="EMBL" id="SDT05352.1"/>
    </source>
</evidence>
<feature type="transmembrane region" description="Helical" evidence="1">
    <location>
        <begin position="43"/>
        <end position="70"/>
    </location>
</feature>
<proteinExistence type="predicted"/>